<keyword evidence="5" id="KW-0813">Transport</keyword>
<keyword evidence="8" id="KW-0653">Protein transport</keyword>
<comment type="function">
    <text evidence="12">Critical regulator of endosomal recycling of numerous surface proteins, including integrins, signaling receptor and channels. Binds to NPxY sequences in the cytoplasmic tails of target cargos. Associates with retriever and CCC complexes to prevent lysosomal degradation and promote cell surface recycling of numerous cargos such as integrins ITGB1, ITGB5 and their associated alpha subunits. Also required for maintenance of normal cell surface levels of APP and LRP1. Interacts with membranes containing phosphatidylinositol 3-phosphate (PtdIns(3P)).</text>
</comment>
<dbReference type="Gene3D" id="3.30.1520.10">
    <property type="entry name" value="Phox-like domain"/>
    <property type="match status" value="1"/>
</dbReference>
<dbReference type="Pfam" id="PF21271">
    <property type="entry name" value="SNX17-31_F2_FERM"/>
    <property type="match status" value="1"/>
</dbReference>
<feature type="domain" description="PX" evidence="14">
    <location>
        <begin position="103"/>
        <end position="211"/>
    </location>
</feature>
<dbReference type="InterPro" id="IPR011993">
    <property type="entry name" value="PH-like_dom_sf"/>
</dbReference>
<keyword evidence="11" id="KW-0968">Cytoplasmic vesicle</keyword>
<evidence type="ECO:0000256" key="13">
    <source>
        <dbReference type="SAM" id="MobiDB-lite"/>
    </source>
</evidence>
<evidence type="ECO:0000256" key="5">
    <source>
        <dbReference type="ARBA" id="ARBA00022448"/>
    </source>
</evidence>
<dbReference type="CDD" id="cd13337">
    <property type="entry name" value="FERM-like_C_SNX17"/>
    <property type="match status" value="1"/>
</dbReference>
<dbReference type="SMART" id="SM00312">
    <property type="entry name" value="PX"/>
    <property type="match status" value="1"/>
</dbReference>
<dbReference type="Ensembl" id="ENSORLT00015014500.1">
    <property type="protein sequence ID" value="ENSORLP00015000339.1"/>
    <property type="gene ID" value="ENSORLG00015022970.1"/>
</dbReference>
<dbReference type="SUPFAM" id="SSF64268">
    <property type="entry name" value="PX domain"/>
    <property type="match status" value="1"/>
</dbReference>
<evidence type="ECO:0000313" key="16">
    <source>
        <dbReference type="Ensembl" id="ENSORLP00015000339.1"/>
    </source>
</evidence>
<dbReference type="PANTHER" id="PTHR12431">
    <property type="entry name" value="SORTING NEXIN 17 AND 27"/>
    <property type="match status" value="1"/>
</dbReference>
<evidence type="ECO:0000256" key="10">
    <source>
        <dbReference type="ARBA" id="ARBA00023136"/>
    </source>
</evidence>
<dbReference type="GO" id="GO:0016192">
    <property type="term" value="P:vesicle-mediated transport"/>
    <property type="evidence" value="ECO:0007669"/>
    <property type="project" value="UniProtKB-ARBA"/>
</dbReference>
<reference key="1">
    <citation type="journal article" date="2007" name="Nature">
        <title>The medaka draft genome and insights into vertebrate genome evolution.</title>
        <authorList>
            <person name="Kasahara M."/>
            <person name="Naruse K."/>
            <person name="Sasaki S."/>
            <person name="Nakatani Y."/>
            <person name="Qu W."/>
            <person name="Ahsan B."/>
            <person name="Yamada T."/>
            <person name="Nagayasu Y."/>
            <person name="Doi K."/>
            <person name="Kasai Y."/>
            <person name="Jindo T."/>
            <person name="Kobayashi D."/>
            <person name="Shimada A."/>
            <person name="Toyoda A."/>
            <person name="Kuroki Y."/>
            <person name="Fujiyama A."/>
            <person name="Sasaki T."/>
            <person name="Shimizu A."/>
            <person name="Asakawa S."/>
            <person name="Shimizu N."/>
            <person name="Hashimoto S."/>
            <person name="Yang J."/>
            <person name="Lee Y."/>
            <person name="Matsushima K."/>
            <person name="Sugano S."/>
            <person name="Sakaizumi M."/>
            <person name="Narita T."/>
            <person name="Ohishi K."/>
            <person name="Haga S."/>
            <person name="Ohta F."/>
            <person name="Nomoto H."/>
            <person name="Nogata K."/>
            <person name="Morishita T."/>
            <person name="Endo T."/>
            <person name="Shin-I T."/>
            <person name="Takeda H."/>
            <person name="Morishita S."/>
            <person name="Kohara Y."/>
        </authorList>
    </citation>
    <scope>NUCLEOTIDE SEQUENCE [LARGE SCALE GENOMIC DNA]</scope>
    <source>
        <strain>Hd-rR</strain>
    </source>
</reference>
<dbReference type="InterPro" id="IPR028666">
    <property type="entry name" value="SNX17_FERM_N"/>
</dbReference>
<proteinExistence type="inferred from homology"/>
<dbReference type="InterPro" id="IPR000159">
    <property type="entry name" value="RA_dom"/>
</dbReference>
<evidence type="ECO:0000256" key="4">
    <source>
        <dbReference type="ARBA" id="ARBA00015282"/>
    </source>
</evidence>
<keyword evidence="9" id="KW-0446">Lipid-binding</keyword>
<dbReference type="PROSITE" id="PS50200">
    <property type="entry name" value="RA"/>
    <property type="match status" value="1"/>
</dbReference>
<sequence>MQHGCCGDSREKSLTGTYVGQVSNQICCPHIQVVNSRACVDTALQGVQNLRRNCVGAATSSSCSSSSSSATRQSQLRTFKLWRLTSSSQTLLEAFTAALFGVKMHFSIPETEVRSGDNGSTYVAYNIHVNGVLHCRVRYSQLLGLHEQIKKEYGSNVVPNFPPKKIFTLTPAEVEQRREQLEKYMQAVRQHPLLGASDLFNSFLRKAQQETQQIPTEEAALDICLCSGPKLTVHILTSDQTEDVLEAVGTKLDLPDDLVGYFSLFLVHEGVDGSLTFVRKLQEFELPYVSITSLQSSEFHIVLRKSYWDMAYDQDVMDNRVGLNLLYAQTVSDIERGWILVNKDQQRQLKSLQEKGSKKEFIHLAQTLKYYGYIKFDPCITDFPEKGCQVIVSAGNNELNFHVKLPNEQMKEGSFKVTRMRCWRVTSSQVPVTNGTTNPCGSAKCDVKLELAFEYLMSKDRLQWVTITSQQAIMMSICLQSMVDELMVKKSGGSIKKVLKKRQESLHRADSQQAVKSPPLLESPDPNREQIVKLSTKLNSVSLRGISTSNSANDISSNDFHGNYAFEGIGDDDL</sequence>
<reference evidence="16" key="3">
    <citation type="submission" date="2025-08" db="UniProtKB">
        <authorList>
            <consortium name="Ensembl"/>
        </authorList>
    </citation>
    <scope>IDENTIFICATION</scope>
    <source>
        <strain evidence="16">HSOK</strain>
    </source>
</reference>
<dbReference type="FunFam" id="2.30.29.30:FF:000145">
    <property type="entry name" value="Sorting nexin-17 isoform1"/>
    <property type="match status" value="1"/>
</dbReference>
<dbReference type="Gene3D" id="2.30.29.30">
    <property type="entry name" value="Pleckstrin-homology domain (PH domain)/Phosphotyrosine-binding domain (PTB)"/>
    <property type="match status" value="1"/>
</dbReference>
<evidence type="ECO:0000259" key="15">
    <source>
        <dbReference type="PROSITE" id="PS50200"/>
    </source>
</evidence>
<dbReference type="InterPro" id="IPR001683">
    <property type="entry name" value="PX_dom"/>
</dbReference>
<evidence type="ECO:0000256" key="7">
    <source>
        <dbReference type="ARBA" id="ARBA00022753"/>
    </source>
</evidence>
<keyword evidence="6" id="KW-0963">Cytoplasm</keyword>
<dbReference type="FunFam" id="3.10.20.90:FF:000094">
    <property type="entry name" value="Sorting nexin-17 isoform1"/>
    <property type="match status" value="1"/>
</dbReference>
<dbReference type="InterPro" id="IPR037836">
    <property type="entry name" value="SNX17_FERM-like_dom"/>
</dbReference>
<keyword evidence="7" id="KW-0967">Endosome</keyword>
<dbReference type="AlphaFoldDB" id="A0A3P9GXN6"/>
<comment type="similarity">
    <text evidence="3">Belongs to the sorting nexin family.</text>
</comment>
<dbReference type="InterPro" id="IPR040842">
    <property type="entry name" value="SNX17/31_FERM"/>
</dbReference>
<evidence type="ECO:0000256" key="1">
    <source>
        <dbReference type="ARBA" id="ARBA00004180"/>
    </source>
</evidence>
<comment type="subcellular location">
    <subcellularLocation>
        <location evidence="1">Cytoplasmic vesicle membrane</location>
        <topology evidence="1">Peripheral membrane protein</topology>
        <orientation evidence="1">Cytoplasmic side</orientation>
    </subcellularLocation>
    <subcellularLocation>
        <location evidence="2">Early endosome</location>
    </subcellularLocation>
</comment>
<dbReference type="InterPro" id="IPR036871">
    <property type="entry name" value="PX_dom_sf"/>
</dbReference>
<dbReference type="Pfam" id="PF00787">
    <property type="entry name" value="PX"/>
    <property type="match status" value="1"/>
</dbReference>
<evidence type="ECO:0000313" key="17">
    <source>
        <dbReference type="Proteomes" id="UP000265200"/>
    </source>
</evidence>
<organism evidence="16 17">
    <name type="scientific">Oryzias latipes</name>
    <name type="common">Japanese rice fish</name>
    <name type="synonym">Japanese killifish</name>
    <dbReference type="NCBI Taxonomy" id="8090"/>
    <lineage>
        <taxon>Eukaryota</taxon>
        <taxon>Metazoa</taxon>
        <taxon>Chordata</taxon>
        <taxon>Craniata</taxon>
        <taxon>Vertebrata</taxon>
        <taxon>Euteleostomi</taxon>
        <taxon>Actinopterygii</taxon>
        <taxon>Neopterygii</taxon>
        <taxon>Teleostei</taxon>
        <taxon>Neoteleostei</taxon>
        <taxon>Acanthomorphata</taxon>
        <taxon>Ovalentaria</taxon>
        <taxon>Atherinomorphae</taxon>
        <taxon>Beloniformes</taxon>
        <taxon>Adrianichthyidae</taxon>
        <taxon>Oryziinae</taxon>
        <taxon>Oryzias</taxon>
    </lineage>
</organism>
<dbReference type="PROSITE" id="PS50195">
    <property type="entry name" value="PX"/>
    <property type="match status" value="1"/>
</dbReference>
<evidence type="ECO:0000256" key="6">
    <source>
        <dbReference type="ARBA" id="ARBA00022490"/>
    </source>
</evidence>
<protein>
    <recommendedName>
        <fullName evidence="4">Sorting nexin-17</fullName>
    </recommendedName>
</protein>
<dbReference type="CDD" id="cd06885">
    <property type="entry name" value="PX_SNX17_31"/>
    <property type="match status" value="1"/>
</dbReference>
<dbReference type="Pfam" id="PF21273">
    <property type="entry name" value="SNX17-27-31_F1_FERM"/>
    <property type="match status" value="1"/>
</dbReference>
<evidence type="ECO:0000256" key="8">
    <source>
        <dbReference type="ARBA" id="ARBA00022927"/>
    </source>
</evidence>
<feature type="region of interest" description="Disordered" evidence="13">
    <location>
        <begin position="500"/>
        <end position="527"/>
    </location>
</feature>
<keyword evidence="10" id="KW-0472">Membrane</keyword>
<dbReference type="InterPro" id="IPR048763">
    <property type="entry name" value="SNX17-31_FERM_F1"/>
</dbReference>
<dbReference type="Pfam" id="PF18116">
    <property type="entry name" value="SNX17_FERM_C"/>
    <property type="match status" value="1"/>
</dbReference>
<dbReference type="PANTHER" id="PTHR12431:SF16">
    <property type="entry name" value="SORTING NEXIN-17"/>
    <property type="match status" value="1"/>
</dbReference>
<feature type="domain" description="Ras-associating" evidence="15">
    <location>
        <begin position="222"/>
        <end position="308"/>
    </location>
</feature>
<dbReference type="GO" id="GO:0035091">
    <property type="term" value="F:phosphatidylinositol binding"/>
    <property type="evidence" value="ECO:0007669"/>
    <property type="project" value="InterPro"/>
</dbReference>
<feature type="compositionally biased region" description="Basic and acidic residues" evidence="13">
    <location>
        <begin position="501"/>
        <end position="510"/>
    </location>
</feature>
<evidence type="ECO:0000256" key="2">
    <source>
        <dbReference type="ARBA" id="ARBA00004412"/>
    </source>
</evidence>
<dbReference type="CDD" id="cd16121">
    <property type="entry name" value="FERM_F1_SNX17"/>
    <property type="match status" value="1"/>
</dbReference>
<dbReference type="FunFam" id="3.30.1520.10:FF:000008">
    <property type="entry name" value="Sorting nexin-17 isoform1"/>
    <property type="match status" value="1"/>
</dbReference>
<dbReference type="GO" id="GO:0030659">
    <property type="term" value="C:cytoplasmic vesicle membrane"/>
    <property type="evidence" value="ECO:0007669"/>
    <property type="project" value="UniProtKB-SubCell"/>
</dbReference>
<dbReference type="GO" id="GO:0005769">
    <property type="term" value="C:early endosome"/>
    <property type="evidence" value="ECO:0007669"/>
    <property type="project" value="UniProtKB-SubCell"/>
</dbReference>
<dbReference type="Gene3D" id="3.10.20.90">
    <property type="entry name" value="Phosphatidylinositol 3-kinase Catalytic Subunit, Chain A, domain 1"/>
    <property type="match status" value="1"/>
</dbReference>
<name>A0A3P9GXN6_ORYLA</name>
<dbReference type="GO" id="GO:0015031">
    <property type="term" value="P:protein transport"/>
    <property type="evidence" value="ECO:0007669"/>
    <property type="project" value="UniProtKB-KW"/>
</dbReference>
<dbReference type="GO" id="GO:0007165">
    <property type="term" value="P:signal transduction"/>
    <property type="evidence" value="ECO:0007669"/>
    <property type="project" value="InterPro"/>
</dbReference>
<accession>A0A3P9GXN6</accession>
<evidence type="ECO:0000256" key="9">
    <source>
        <dbReference type="ARBA" id="ARBA00023121"/>
    </source>
</evidence>
<evidence type="ECO:0000256" key="11">
    <source>
        <dbReference type="ARBA" id="ARBA00023329"/>
    </source>
</evidence>
<evidence type="ECO:0000259" key="14">
    <source>
        <dbReference type="PROSITE" id="PS50195"/>
    </source>
</evidence>
<dbReference type="Gene3D" id="1.20.80.60">
    <property type="match status" value="1"/>
</dbReference>
<evidence type="ECO:0000256" key="3">
    <source>
        <dbReference type="ARBA" id="ARBA00010883"/>
    </source>
</evidence>
<dbReference type="FunFam" id="1.20.80.60:FF:000001">
    <property type="entry name" value="Sorting nexin-17 isoform1"/>
    <property type="match status" value="1"/>
</dbReference>
<reference evidence="16 17" key="2">
    <citation type="submission" date="2017-04" db="EMBL/GenBank/DDBJ databases">
        <title>CpG methylation of centromeres and impact of large insertions on vertebrate speciation.</title>
        <authorList>
            <person name="Ichikawa K."/>
            <person name="Yoshimura J."/>
            <person name="Morishita S."/>
        </authorList>
    </citation>
    <scope>NUCLEOTIDE SEQUENCE</scope>
    <source>
        <strain evidence="16 17">HSOK</strain>
    </source>
</reference>
<dbReference type="Proteomes" id="UP000265200">
    <property type="component" value="Chromosome 24"/>
</dbReference>
<dbReference type="InterPro" id="IPR048767">
    <property type="entry name" value="SNX17-31_FERM_F2"/>
</dbReference>
<evidence type="ECO:0000256" key="12">
    <source>
        <dbReference type="ARBA" id="ARBA00045612"/>
    </source>
</evidence>
<reference evidence="16" key="4">
    <citation type="submission" date="2025-09" db="UniProtKB">
        <authorList>
            <consortium name="Ensembl"/>
        </authorList>
    </citation>
    <scope>IDENTIFICATION</scope>
    <source>
        <strain evidence="16">HSOK</strain>
    </source>
</reference>